<keyword evidence="1" id="KW-1133">Transmembrane helix</keyword>
<feature type="transmembrane region" description="Helical" evidence="1">
    <location>
        <begin position="74"/>
        <end position="97"/>
    </location>
</feature>
<feature type="chain" id="PRO_5013229818" description="TrbC/VIRB2 family protein" evidence="2">
    <location>
        <begin position="32"/>
        <end position="138"/>
    </location>
</feature>
<feature type="transmembrane region" description="Helical" evidence="1">
    <location>
        <begin position="109"/>
        <end position="133"/>
    </location>
</feature>
<evidence type="ECO:0000256" key="2">
    <source>
        <dbReference type="SAM" id="SignalP"/>
    </source>
</evidence>
<evidence type="ECO:0000313" key="3">
    <source>
        <dbReference type="EMBL" id="SMB96357.1"/>
    </source>
</evidence>
<sequence length="138" mass="14294">MKSLSRKRVLSWAVFAVAVLLFCALALPAVAVEAPAGSSTAVTDPGGIKPVSPGEFVAKVNTFIADLNTAVSGLVLPLATFAMLVSIAVITVGFLVGHSNLKRYGWGGLFLACVGVFLYYGVPLIIGLVRALAYRLAG</sequence>
<dbReference type="Proteomes" id="UP000192569">
    <property type="component" value="Chromosome I"/>
</dbReference>
<reference evidence="3 4" key="1">
    <citation type="submission" date="2017-04" db="EMBL/GenBank/DDBJ databases">
        <authorList>
            <person name="Afonso C.L."/>
            <person name="Miller P.J."/>
            <person name="Scott M.A."/>
            <person name="Spackman E."/>
            <person name="Goraichik I."/>
            <person name="Dimitrov K.M."/>
            <person name="Suarez D.L."/>
            <person name="Swayne D.E."/>
        </authorList>
    </citation>
    <scope>NUCLEOTIDE SEQUENCE [LARGE SCALE GENOMIC DNA]</scope>
    <source>
        <strain evidence="3 4">ToBE</strain>
    </source>
</reference>
<keyword evidence="4" id="KW-1185">Reference proteome</keyword>
<organism evidence="3 4">
    <name type="scientific">Thermanaeromonas toyohensis ToBE</name>
    <dbReference type="NCBI Taxonomy" id="698762"/>
    <lineage>
        <taxon>Bacteria</taxon>
        <taxon>Bacillati</taxon>
        <taxon>Bacillota</taxon>
        <taxon>Clostridia</taxon>
        <taxon>Neomoorellales</taxon>
        <taxon>Neomoorellaceae</taxon>
        <taxon>Thermanaeromonas</taxon>
    </lineage>
</organism>
<evidence type="ECO:0008006" key="5">
    <source>
        <dbReference type="Google" id="ProtNLM"/>
    </source>
</evidence>
<accession>A0A1W1VSL4</accession>
<name>A0A1W1VSL4_9FIRM</name>
<dbReference type="AlphaFoldDB" id="A0A1W1VSL4"/>
<evidence type="ECO:0000256" key="1">
    <source>
        <dbReference type="SAM" id="Phobius"/>
    </source>
</evidence>
<dbReference type="EMBL" id="LT838272">
    <property type="protein sequence ID" value="SMB96357.1"/>
    <property type="molecule type" value="Genomic_DNA"/>
</dbReference>
<evidence type="ECO:0000313" key="4">
    <source>
        <dbReference type="Proteomes" id="UP000192569"/>
    </source>
</evidence>
<gene>
    <name evidence="3" type="ORF">SAMN00808754_1463</name>
</gene>
<proteinExistence type="predicted"/>
<keyword evidence="2" id="KW-0732">Signal</keyword>
<keyword evidence="1" id="KW-0812">Transmembrane</keyword>
<feature type="signal peptide" evidence="2">
    <location>
        <begin position="1"/>
        <end position="31"/>
    </location>
</feature>
<dbReference type="STRING" id="698762.SAMN00808754_1463"/>
<keyword evidence="1" id="KW-0472">Membrane</keyword>
<protein>
    <recommendedName>
        <fullName evidence="5">TrbC/VIRB2 family protein</fullName>
    </recommendedName>
</protein>